<dbReference type="OrthoDB" id="823504at2759"/>
<name>A0A6A4GY19_9AGAR</name>
<reference evidence="1" key="1">
    <citation type="journal article" date="2019" name="Environ. Microbiol.">
        <title>Fungal ecological strategies reflected in gene transcription - a case study of two litter decomposers.</title>
        <authorList>
            <person name="Barbi F."/>
            <person name="Kohler A."/>
            <person name="Barry K."/>
            <person name="Baskaran P."/>
            <person name="Daum C."/>
            <person name="Fauchery L."/>
            <person name="Ihrmark K."/>
            <person name="Kuo A."/>
            <person name="LaButti K."/>
            <person name="Lipzen A."/>
            <person name="Morin E."/>
            <person name="Grigoriev I.V."/>
            <person name="Henrissat B."/>
            <person name="Lindahl B."/>
            <person name="Martin F."/>
        </authorList>
    </citation>
    <scope>NUCLEOTIDE SEQUENCE</scope>
    <source>
        <strain evidence="1">JB14</strain>
    </source>
</reference>
<keyword evidence="2" id="KW-1185">Reference proteome</keyword>
<dbReference type="EMBL" id="ML769677">
    <property type="protein sequence ID" value="KAE9389917.1"/>
    <property type="molecule type" value="Genomic_DNA"/>
</dbReference>
<dbReference type="GO" id="GO:0004497">
    <property type="term" value="F:monooxygenase activity"/>
    <property type="evidence" value="ECO:0007669"/>
    <property type="project" value="InterPro"/>
</dbReference>
<dbReference type="GO" id="GO:0005506">
    <property type="term" value="F:iron ion binding"/>
    <property type="evidence" value="ECO:0007669"/>
    <property type="project" value="InterPro"/>
</dbReference>
<sequence length="176" mass="19564">MVGAVELSVAFTNMVDLYLDSPNEDNICKLALTRDKEGVLNGYAREALRLDPPFKGVYRTVLSNQTADGLAIQKDGQVFLDILAAGRNVVQPHYHTLLQYSYLYSQAQVFPEPETVNACRDQSGKKYIISDGNISAFCLSSSFLINSRYCRCLGEDITVQIMSQVLRGVFAIIRAQ</sequence>
<organism evidence="1 2">
    <name type="scientific">Gymnopus androsaceus JB14</name>
    <dbReference type="NCBI Taxonomy" id="1447944"/>
    <lineage>
        <taxon>Eukaryota</taxon>
        <taxon>Fungi</taxon>
        <taxon>Dikarya</taxon>
        <taxon>Basidiomycota</taxon>
        <taxon>Agaricomycotina</taxon>
        <taxon>Agaricomycetes</taxon>
        <taxon>Agaricomycetidae</taxon>
        <taxon>Agaricales</taxon>
        <taxon>Marasmiineae</taxon>
        <taxon>Omphalotaceae</taxon>
        <taxon>Gymnopus</taxon>
    </lineage>
</organism>
<dbReference type="GO" id="GO:0020037">
    <property type="term" value="F:heme binding"/>
    <property type="evidence" value="ECO:0007669"/>
    <property type="project" value="InterPro"/>
</dbReference>
<dbReference type="AlphaFoldDB" id="A0A6A4GY19"/>
<dbReference type="Proteomes" id="UP000799118">
    <property type="component" value="Unassembled WGS sequence"/>
</dbReference>
<protein>
    <submittedName>
        <fullName evidence="1">Uncharacterized protein</fullName>
    </submittedName>
</protein>
<evidence type="ECO:0000313" key="2">
    <source>
        <dbReference type="Proteomes" id="UP000799118"/>
    </source>
</evidence>
<dbReference type="SUPFAM" id="SSF48264">
    <property type="entry name" value="Cytochrome P450"/>
    <property type="match status" value="1"/>
</dbReference>
<dbReference type="Gene3D" id="1.10.630.10">
    <property type="entry name" value="Cytochrome P450"/>
    <property type="match status" value="1"/>
</dbReference>
<proteinExistence type="predicted"/>
<evidence type="ECO:0000313" key="1">
    <source>
        <dbReference type="EMBL" id="KAE9389917.1"/>
    </source>
</evidence>
<dbReference type="InterPro" id="IPR036396">
    <property type="entry name" value="Cyt_P450_sf"/>
</dbReference>
<dbReference type="GO" id="GO:0016705">
    <property type="term" value="F:oxidoreductase activity, acting on paired donors, with incorporation or reduction of molecular oxygen"/>
    <property type="evidence" value="ECO:0007669"/>
    <property type="project" value="InterPro"/>
</dbReference>
<gene>
    <name evidence="1" type="ORF">BT96DRAFT_1066438</name>
</gene>
<accession>A0A6A4GY19</accession>